<keyword evidence="2" id="KW-1185">Reference proteome</keyword>
<dbReference type="OrthoDB" id="710670at2"/>
<sequence length="146" mass="16182">MKIIFAYILLILYAATCTGMTVYMHRCQEGALIAFDTKKDLIHDSCPHCAESESAEESHQDAPTACHEKENCCSEIVLDLRKSETKMENASNMLPLFSTSPAILTLFWIVPIPDSKTIISNAADFRSPLASVAASPPYLVHCNFRI</sequence>
<dbReference type="RefSeq" id="WP_037495842.1">
    <property type="nucleotide sequence ID" value="NZ_JJMU01000014.1"/>
</dbReference>
<gene>
    <name evidence="1" type="ORF">DI53_0888</name>
</gene>
<evidence type="ECO:0000313" key="1">
    <source>
        <dbReference type="EMBL" id="KGE15207.1"/>
    </source>
</evidence>
<organism evidence="1 2">
    <name type="scientific">Sphingobacterium deserti</name>
    <dbReference type="NCBI Taxonomy" id="1229276"/>
    <lineage>
        <taxon>Bacteria</taxon>
        <taxon>Pseudomonadati</taxon>
        <taxon>Bacteroidota</taxon>
        <taxon>Sphingobacteriia</taxon>
        <taxon>Sphingobacteriales</taxon>
        <taxon>Sphingobacteriaceae</taxon>
        <taxon>Sphingobacterium</taxon>
    </lineage>
</organism>
<protein>
    <submittedName>
        <fullName evidence="1">Uncharacterized protein</fullName>
    </submittedName>
</protein>
<dbReference type="STRING" id="1229276.DI53_0888"/>
<evidence type="ECO:0000313" key="2">
    <source>
        <dbReference type="Proteomes" id="UP000031802"/>
    </source>
</evidence>
<reference evidence="2" key="1">
    <citation type="submission" date="2014-04" db="EMBL/GenBank/DDBJ databases">
        <title>Whole-Genome optical mapping and complete genome sequence of Sphingobacterium deserti sp. nov., a new spaces isolated from desert in the west of China.</title>
        <authorList>
            <person name="Teng C."/>
            <person name="Zhou Z."/>
            <person name="Li X."/>
            <person name="Chen M."/>
            <person name="Lin M."/>
            <person name="Wang L."/>
            <person name="Su S."/>
            <person name="Zhang C."/>
            <person name="Zhang W."/>
        </authorList>
    </citation>
    <scope>NUCLEOTIDE SEQUENCE [LARGE SCALE GENOMIC DNA]</scope>
    <source>
        <strain evidence="2">ACCC05744</strain>
    </source>
</reference>
<name>A0A0B8T220_9SPHI</name>
<accession>A0A0B8T220</accession>
<dbReference type="InterPro" id="IPR058512">
    <property type="entry name" value="DUF8199"/>
</dbReference>
<dbReference type="Pfam" id="PF26622">
    <property type="entry name" value="DUF8199"/>
    <property type="match status" value="1"/>
</dbReference>
<proteinExistence type="predicted"/>
<comment type="caution">
    <text evidence="1">The sequence shown here is derived from an EMBL/GenBank/DDBJ whole genome shotgun (WGS) entry which is preliminary data.</text>
</comment>
<reference evidence="1 2" key="2">
    <citation type="journal article" date="2015" name="PLoS ONE">
        <title>Whole-Genome Optical Mapping and Finished Genome Sequence of Sphingobacterium deserti sp. nov., a New Species Isolated from the Western Desert of China.</title>
        <authorList>
            <person name="Teng C."/>
            <person name="Zhou Z."/>
            <person name="Molnar I."/>
            <person name="Li X."/>
            <person name="Tang R."/>
            <person name="Chen M."/>
            <person name="Wang L."/>
            <person name="Su S."/>
            <person name="Zhang W."/>
            <person name="Lin M."/>
        </authorList>
    </citation>
    <scope>NUCLEOTIDE SEQUENCE [LARGE SCALE GENOMIC DNA]</scope>
    <source>
        <strain evidence="2">ACCC05744</strain>
    </source>
</reference>
<dbReference type="EMBL" id="JJMU01000014">
    <property type="protein sequence ID" value="KGE15207.1"/>
    <property type="molecule type" value="Genomic_DNA"/>
</dbReference>
<dbReference type="Proteomes" id="UP000031802">
    <property type="component" value="Unassembled WGS sequence"/>
</dbReference>
<dbReference type="AlphaFoldDB" id="A0A0B8T220"/>